<gene>
    <name evidence="10" type="ORF">ECPE_LOCUS5948</name>
</gene>
<comment type="similarity">
    <text evidence="6">Belongs to the L2HGDH family.</text>
</comment>
<organism evidence="12">
    <name type="scientific">Echinostoma caproni</name>
    <dbReference type="NCBI Taxonomy" id="27848"/>
    <lineage>
        <taxon>Eukaryota</taxon>
        <taxon>Metazoa</taxon>
        <taxon>Spiralia</taxon>
        <taxon>Lophotrochozoa</taxon>
        <taxon>Platyhelminthes</taxon>
        <taxon>Trematoda</taxon>
        <taxon>Digenea</taxon>
        <taxon>Plagiorchiida</taxon>
        <taxon>Echinostomata</taxon>
        <taxon>Echinostomatoidea</taxon>
        <taxon>Echinostomatidae</taxon>
        <taxon>Echinostoma</taxon>
    </lineage>
</organism>
<protein>
    <recommendedName>
        <fullName evidence="8">L-2-hydroxyglutarate dehydrogenase, mitochondrial</fullName>
        <ecNumber evidence="7">1.1.99.2</ecNumber>
    </recommendedName>
</protein>
<evidence type="ECO:0000256" key="8">
    <source>
        <dbReference type="ARBA" id="ARBA00041137"/>
    </source>
</evidence>
<reference evidence="10 11" key="2">
    <citation type="submission" date="2018-11" db="EMBL/GenBank/DDBJ databases">
        <authorList>
            <consortium name="Pathogen Informatics"/>
        </authorList>
    </citation>
    <scope>NUCLEOTIDE SEQUENCE [LARGE SCALE GENOMIC DNA]</scope>
    <source>
        <strain evidence="10 11">Egypt</strain>
    </source>
</reference>
<evidence type="ECO:0000256" key="1">
    <source>
        <dbReference type="ARBA" id="ARBA00001974"/>
    </source>
</evidence>
<dbReference type="EMBL" id="UZAN01042872">
    <property type="protein sequence ID" value="VDP76998.1"/>
    <property type="molecule type" value="Genomic_DNA"/>
</dbReference>
<sequence length="328" mass="36889">MWELPILESLMKNALINEIPDVRMIADDELMTIEPHCRGLRAIHSPRTGNVNWQAVANAYGEDFVQSGGQIRTGFEVTHIESSMDHLDYPILIRGMQRQGNQRRPFELQCKYLITCAGLQGDRVARMTGCPTIPKIIPFRGDFMILKPEKSHLVRGNIYPVPDARFPFLGAHFNSGLGESVLLGPNAVLSLRREGYGLMDFNLRDAVESLTYPGLQRMIYKYFGVGMNEWMRAFSIRAQMKYLQRFIPEISAEDVTRGPSGIRAQAVDKKGNLLDDFIMHQGTGSAGWRIVHVLGVPSPGATSSLPIARLLISKSETQFNWPSTRKEK</sequence>
<evidence type="ECO:0000256" key="6">
    <source>
        <dbReference type="ARBA" id="ARBA00037941"/>
    </source>
</evidence>
<evidence type="ECO:0000259" key="9">
    <source>
        <dbReference type="Pfam" id="PF01266"/>
    </source>
</evidence>
<dbReference type="WBParaSite" id="ECPE_0000596101-mRNA-1">
    <property type="protein sequence ID" value="ECPE_0000596101-mRNA-1"/>
    <property type="gene ID" value="ECPE_0000596101"/>
</dbReference>
<evidence type="ECO:0000256" key="2">
    <source>
        <dbReference type="ARBA" id="ARBA00022630"/>
    </source>
</evidence>
<accession>A0A183AG63</accession>
<dbReference type="Gene3D" id="3.30.9.10">
    <property type="entry name" value="D-Amino Acid Oxidase, subunit A, domain 2"/>
    <property type="match status" value="2"/>
</dbReference>
<comment type="catalytic activity">
    <reaction evidence="5">
        <text>(S)-2-hydroxyglutarate + A = 2-oxoglutarate + AH2</text>
        <dbReference type="Rhea" id="RHEA:21252"/>
        <dbReference type="ChEBI" id="CHEBI:13193"/>
        <dbReference type="ChEBI" id="CHEBI:16782"/>
        <dbReference type="ChEBI" id="CHEBI:16810"/>
        <dbReference type="ChEBI" id="CHEBI:17499"/>
        <dbReference type="EC" id="1.1.99.2"/>
    </reaction>
</comment>
<dbReference type="Pfam" id="PF01266">
    <property type="entry name" value="DAO"/>
    <property type="match status" value="1"/>
</dbReference>
<dbReference type="SUPFAM" id="SSF51905">
    <property type="entry name" value="FAD/NAD(P)-binding domain"/>
    <property type="match status" value="1"/>
</dbReference>
<evidence type="ECO:0000256" key="3">
    <source>
        <dbReference type="ARBA" id="ARBA00022827"/>
    </source>
</evidence>
<dbReference type="GO" id="GO:0047545">
    <property type="term" value="F:(S)-2-hydroxyglutarate dehydrogenase activity"/>
    <property type="evidence" value="ECO:0007669"/>
    <property type="project" value="UniProtKB-EC"/>
</dbReference>
<dbReference type="PANTHER" id="PTHR43104:SF2">
    <property type="entry name" value="L-2-HYDROXYGLUTARATE DEHYDROGENASE, MITOCHONDRIAL"/>
    <property type="match status" value="1"/>
</dbReference>
<dbReference type="AlphaFoldDB" id="A0A183AG63"/>
<dbReference type="EC" id="1.1.99.2" evidence="7"/>
<feature type="domain" description="FAD dependent oxidoreductase" evidence="9">
    <location>
        <begin position="7"/>
        <end position="311"/>
    </location>
</feature>
<dbReference type="PANTHER" id="PTHR43104">
    <property type="entry name" value="L-2-HYDROXYGLUTARATE DEHYDROGENASE, MITOCHONDRIAL"/>
    <property type="match status" value="1"/>
</dbReference>
<evidence type="ECO:0000256" key="5">
    <source>
        <dbReference type="ARBA" id="ARBA00036066"/>
    </source>
</evidence>
<dbReference type="InterPro" id="IPR036188">
    <property type="entry name" value="FAD/NAD-bd_sf"/>
</dbReference>
<keyword evidence="2" id="KW-0285">Flavoprotein</keyword>
<reference evidence="12" key="1">
    <citation type="submission" date="2016-06" db="UniProtKB">
        <authorList>
            <consortium name="WormBaseParasite"/>
        </authorList>
    </citation>
    <scope>IDENTIFICATION</scope>
</reference>
<dbReference type="Proteomes" id="UP000272942">
    <property type="component" value="Unassembled WGS sequence"/>
</dbReference>
<evidence type="ECO:0000313" key="11">
    <source>
        <dbReference type="Proteomes" id="UP000272942"/>
    </source>
</evidence>
<keyword evidence="11" id="KW-1185">Reference proteome</keyword>
<evidence type="ECO:0000256" key="7">
    <source>
        <dbReference type="ARBA" id="ARBA00038878"/>
    </source>
</evidence>
<evidence type="ECO:0000256" key="4">
    <source>
        <dbReference type="ARBA" id="ARBA00023002"/>
    </source>
</evidence>
<keyword evidence="3" id="KW-0274">FAD</keyword>
<dbReference type="OrthoDB" id="498204at2759"/>
<keyword evidence="4" id="KW-0560">Oxidoreductase</keyword>
<proteinExistence type="inferred from homology"/>
<name>A0A183AG63_9TREM</name>
<evidence type="ECO:0000313" key="10">
    <source>
        <dbReference type="EMBL" id="VDP76998.1"/>
    </source>
</evidence>
<dbReference type="InterPro" id="IPR006076">
    <property type="entry name" value="FAD-dep_OxRdtase"/>
</dbReference>
<evidence type="ECO:0000313" key="12">
    <source>
        <dbReference type="WBParaSite" id="ECPE_0000596101-mRNA-1"/>
    </source>
</evidence>
<comment type="cofactor">
    <cofactor evidence="1">
        <name>FAD</name>
        <dbReference type="ChEBI" id="CHEBI:57692"/>
    </cofactor>
</comment>